<dbReference type="RefSeq" id="WP_343933274.1">
    <property type="nucleotide sequence ID" value="NZ_BAAABU010000003.1"/>
</dbReference>
<dbReference type="Pfam" id="PF12277">
    <property type="entry name" value="DUF3618"/>
    <property type="match status" value="1"/>
</dbReference>
<name>A0ABN0TG03_9PSEU</name>
<dbReference type="InterPro" id="IPR022062">
    <property type="entry name" value="DUF3618"/>
</dbReference>
<sequence>MAPTPDQLKNDIERTRAELVADANRLVDHTSPKRVAQRRVRGVRHRLTRMRETVMGTASDTTSTAQHQARDAAHAVADRAQQAAEAVQDAPRQAMRQTQGNPVAAGVIAFGAGLLAATLIPRTRAEEQAVRQLGETAGGLAQPVKESAVESMQALKDEARDIATGAAGEIKETASQAASTTAQHAKQEAQGVADHARETRSGS</sequence>
<feature type="compositionally biased region" description="Basic and acidic residues" evidence="1">
    <location>
        <begin position="194"/>
        <end position="203"/>
    </location>
</feature>
<reference evidence="2 3" key="1">
    <citation type="journal article" date="2019" name="Int. J. Syst. Evol. Microbiol.">
        <title>The Global Catalogue of Microorganisms (GCM) 10K type strain sequencing project: providing services to taxonomists for standard genome sequencing and annotation.</title>
        <authorList>
            <consortium name="The Broad Institute Genomics Platform"/>
            <consortium name="The Broad Institute Genome Sequencing Center for Infectious Disease"/>
            <person name="Wu L."/>
            <person name="Ma J."/>
        </authorList>
    </citation>
    <scope>NUCLEOTIDE SEQUENCE [LARGE SCALE GENOMIC DNA]</scope>
    <source>
        <strain evidence="2 3">JCM 3380</strain>
    </source>
</reference>
<keyword evidence="3" id="KW-1185">Reference proteome</keyword>
<proteinExistence type="predicted"/>
<accession>A0ABN0TG03</accession>
<comment type="caution">
    <text evidence="2">The sequence shown here is derived from an EMBL/GenBank/DDBJ whole genome shotgun (WGS) entry which is preliminary data.</text>
</comment>
<feature type="compositionally biased region" description="Low complexity" evidence="1">
    <location>
        <begin position="173"/>
        <end position="183"/>
    </location>
</feature>
<gene>
    <name evidence="2" type="ORF">GCM10010492_18600</name>
</gene>
<evidence type="ECO:0000313" key="2">
    <source>
        <dbReference type="EMBL" id="GAA0220757.1"/>
    </source>
</evidence>
<evidence type="ECO:0000256" key="1">
    <source>
        <dbReference type="SAM" id="MobiDB-lite"/>
    </source>
</evidence>
<feature type="region of interest" description="Disordered" evidence="1">
    <location>
        <begin position="171"/>
        <end position="203"/>
    </location>
</feature>
<dbReference type="EMBL" id="BAAABU010000003">
    <property type="protein sequence ID" value="GAA0220757.1"/>
    <property type="molecule type" value="Genomic_DNA"/>
</dbReference>
<dbReference type="Proteomes" id="UP001500416">
    <property type="component" value="Unassembled WGS sequence"/>
</dbReference>
<organism evidence="2 3">
    <name type="scientific">Saccharothrix mutabilis subsp. mutabilis</name>
    <dbReference type="NCBI Taxonomy" id="66855"/>
    <lineage>
        <taxon>Bacteria</taxon>
        <taxon>Bacillati</taxon>
        <taxon>Actinomycetota</taxon>
        <taxon>Actinomycetes</taxon>
        <taxon>Pseudonocardiales</taxon>
        <taxon>Pseudonocardiaceae</taxon>
        <taxon>Saccharothrix</taxon>
    </lineage>
</organism>
<protein>
    <submittedName>
        <fullName evidence="2">DUF3618 domain-containing protein</fullName>
    </submittedName>
</protein>
<evidence type="ECO:0000313" key="3">
    <source>
        <dbReference type="Proteomes" id="UP001500416"/>
    </source>
</evidence>